<evidence type="ECO:0000259" key="5">
    <source>
        <dbReference type="Pfam" id="PF00389"/>
    </source>
</evidence>
<dbReference type="Pfam" id="PF00389">
    <property type="entry name" value="2-Hacid_dh"/>
    <property type="match status" value="1"/>
</dbReference>
<evidence type="ECO:0000256" key="2">
    <source>
        <dbReference type="ARBA" id="ARBA00023002"/>
    </source>
</evidence>
<protein>
    <submittedName>
        <fullName evidence="7">D-3-phosphoglycerate dehydrogenase</fullName>
    </submittedName>
</protein>
<dbReference type="Proteomes" id="UP000245433">
    <property type="component" value="Unassembled WGS sequence"/>
</dbReference>
<evidence type="ECO:0000256" key="1">
    <source>
        <dbReference type="ARBA" id="ARBA00005854"/>
    </source>
</evidence>
<dbReference type="SUPFAM" id="SSF52283">
    <property type="entry name" value="Formate/glycerate dehydrogenase catalytic domain-like"/>
    <property type="match status" value="1"/>
</dbReference>
<sequence>MTKVLVFDGVSQVAVQTLQDAGLEVVSSPQHQDRDFTDYPDIEAMILMMHPITAEIMDQLPNLKVIARFGVGYDNVDVQAASERGIVVTNTPGANATAVAETAITLMLMAGRFFASRQAQITDPLAKNYAQAHPGIQLSDKTVGILGFGHIGQKIAHMLTGFNAKVLVYARHDYPVVNGHMANLDEIFTTADYVVSALPGTAATQNLIDQAAFKKMKSTAVLVNVGRGSVVDEPALIQALKTGEISSAGLDVVAQEPIRADNELLSLPNAFVLPHVASVSQEALDEVGTLAAQNILQVLAGKTALNPVNEKG</sequence>
<dbReference type="Gene3D" id="3.40.50.720">
    <property type="entry name" value="NAD(P)-binding Rossmann-like Domain"/>
    <property type="match status" value="2"/>
</dbReference>
<dbReference type="SUPFAM" id="SSF51735">
    <property type="entry name" value="NAD(P)-binding Rossmann-fold domains"/>
    <property type="match status" value="1"/>
</dbReference>
<dbReference type="InterPro" id="IPR036291">
    <property type="entry name" value="NAD(P)-bd_dom_sf"/>
</dbReference>
<dbReference type="PROSITE" id="PS00671">
    <property type="entry name" value="D_2_HYDROXYACID_DH_3"/>
    <property type="match status" value="1"/>
</dbReference>
<comment type="caution">
    <text evidence="7">The sequence shown here is derived from an EMBL/GenBank/DDBJ whole genome shotgun (WGS) entry which is preliminary data.</text>
</comment>
<dbReference type="EMBL" id="QEKT01000003">
    <property type="protein sequence ID" value="PVY85080.1"/>
    <property type="molecule type" value="Genomic_DNA"/>
</dbReference>
<evidence type="ECO:0000256" key="4">
    <source>
        <dbReference type="RuleBase" id="RU003719"/>
    </source>
</evidence>
<reference evidence="7 8" key="1">
    <citation type="submission" date="2018-04" db="EMBL/GenBank/DDBJ databases">
        <title>Genomic Encyclopedia of Type Strains, Phase IV (KMG-IV): sequencing the most valuable type-strain genomes for metagenomic binning, comparative biology and taxonomic classification.</title>
        <authorList>
            <person name="Goeker M."/>
        </authorList>
    </citation>
    <scope>NUCLEOTIDE SEQUENCE [LARGE SCALE GENOMIC DNA]</scope>
    <source>
        <strain evidence="7 8">DSM 28795</strain>
    </source>
</reference>
<accession>A0A2U1DBN3</accession>
<dbReference type="PANTHER" id="PTHR10996">
    <property type="entry name" value="2-HYDROXYACID DEHYDROGENASE-RELATED"/>
    <property type="match status" value="1"/>
</dbReference>
<organism evidence="7 8">
    <name type="scientific">Convivina intestini</name>
    <dbReference type="NCBI Taxonomy" id="1505726"/>
    <lineage>
        <taxon>Bacteria</taxon>
        <taxon>Bacillati</taxon>
        <taxon>Bacillota</taxon>
        <taxon>Bacilli</taxon>
        <taxon>Lactobacillales</taxon>
        <taxon>Lactobacillaceae</taxon>
        <taxon>Convivina</taxon>
    </lineage>
</organism>
<dbReference type="GO" id="GO:0016618">
    <property type="term" value="F:hydroxypyruvate reductase [NAD(P)H] activity"/>
    <property type="evidence" value="ECO:0007669"/>
    <property type="project" value="TreeGrafter"/>
</dbReference>
<dbReference type="GO" id="GO:0005829">
    <property type="term" value="C:cytosol"/>
    <property type="evidence" value="ECO:0007669"/>
    <property type="project" value="TreeGrafter"/>
</dbReference>
<dbReference type="InterPro" id="IPR006140">
    <property type="entry name" value="D-isomer_DH_NAD-bd"/>
</dbReference>
<dbReference type="PANTHER" id="PTHR10996:SF178">
    <property type="entry name" value="2-HYDROXYACID DEHYDROGENASE YGL185C-RELATED"/>
    <property type="match status" value="1"/>
</dbReference>
<name>A0A2U1DBN3_9LACO</name>
<dbReference type="GO" id="GO:0030267">
    <property type="term" value="F:glyoxylate reductase (NADPH) activity"/>
    <property type="evidence" value="ECO:0007669"/>
    <property type="project" value="TreeGrafter"/>
</dbReference>
<evidence type="ECO:0000313" key="7">
    <source>
        <dbReference type="EMBL" id="PVY85080.1"/>
    </source>
</evidence>
<keyword evidence="2 4" id="KW-0560">Oxidoreductase</keyword>
<keyword evidence="8" id="KW-1185">Reference proteome</keyword>
<keyword evidence="3" id="KW-0520">NAD</keyword>
<dbReference type="Pfam" id="PF02826">
    <property type="entry name" value="2-Hacid_dh_C"/>
    <property type="match status" value="1"/>
</dbReference>
<dbReference type="InterPro" id="IPR006139">
    <property type="entry name" value="D-isomer_2_OHA_DH_cat_dom"/>
</dbReference>
<evidence type="ECO:0000259" key="6">
    <source>
        <dbReference type="Pfam" id="PF02826"/>
    </source>
</evidence>
<feature type="domain" description="D-isomer specific 2-hydroxyacid dehydrogenase NAD-binding" evidence="6">
    <location>
        <begin position="105"/>
        <end position="277"/>
    </location>
</feature>
<gene>
    <name evidence="7" type="ORF">C7384_103105</name>
</gene>
<dbReference type="CDD" id="cd12172">
    <property type="entry name" value="PGDH_like_2"/>
    <property type="match status" value="1"/>
</dbReference>
<dbReference type="InterPro" id="IPR050223">
    <property type="entry name" value="D-isomer_2-hydroxyacid_DH"/>
</dbReference>
<dbReference type="GO" id="GO:0051287">
    <property type="term" value="F:NAD binding"/>
    <property type="evidence" value="ECO:0007669"/>
    <property type="project" value="InterPro"/>
</dbReference>
<dbReference type="AlphaFoldDB" id="A0A2U1DBN3"/>
<proteinExistence type="inferred from homology"/>
<dbReference type="RefSeq" id="WP_089938436.1">
    <property type="nucleotide sequence ID" value="NZ_CAKOEX010000003.1"/>
</dbReference>
<dbReference type="OrthoDB" id="9805416at2"/>
<evidence type="ECO:0000313" key="8">
    <source>
        <dbReference type="Proteomes" id="UP000245433"/>
    </source>
</evidence>
<feature type="domain" description="D-isomer specific 2-hydroxyacid dehydrogenase catalytic" evidence="5">
    <location>
        <begin position="4"/>
        <end position="309"/>
    </location>
</feature>
<dbReference type="InterPro" id="IPR029753">
    <property type="entry name" value="D-isomer_DH_CS"/>
</dbReference>
<evidence type="ECO:0000256" key="3">
    <source>
        <dbReference type="ARBA" id="ARBA00023027"/>
    </source>
</evidence>
<comment type="similarity">
    <text evidence="1 4">Belongs to the D-isomer specific 2-hydroxyacid dehydrogenase family.</text>
</comment>